<keyword evidence="8" id="KW-0966">Cell projection</keyword>
<evidence type="ECO:0000256" key="3">
    <source>
        <dbReference type="ARBA" id="ARBA00022574"/>
    </source>
</evidence>
<dbReference type="InterPro" id="IPR040379">
    <property type="entry name" value="WDR19/dyf-2"/>
</dbReference>
<evidence type="ECO:0000256" key="8">
    <source>
        <dbReference type="ARBA" id="ARBA00023273"/>
    </source>
</evidence>
<keyword evidence="5" id="KW-0970">Cilium biogenesis/degradation</keyword>
<dbReference type="InterPro" id="IPR056170">
    <property type="entry name" value="Znf_IFT121-like"/>
</dbReference>
<dbReference type="AlphaFoldDB" id="A0A921ZPM1"/>
<evidence type="ECO:0000256" key="7">
    <source>
        <dbReference type="ARBA" id="ARBA00023212"/>
    </source>
</evidence>
<evidence type="ECO:0000313" key="11">
    <source>
        <dbReference type="EMBL" id="KAG6461743.1"/>
    </source>
</evidence>
<gene>
    <name evidence="11" type="ORF">O3G_MSEX012826</name>
</gene>
<dbReference type="InterPro" id="IPR056168">
    <property type="entry name" value="TPR_IF140/IFT172/WDR19"/>
</dbReference>
<reference evidence="11" key="2">
    <citation type="submission" date="2020-12" db="EMBL/GenBank/DDBJ databases">
        <authorList>
            <person name="Kanost M."/>
        </authorList>
    </citation>
    <scope>NUCLEOTIDE SEQUENCE</scope>
</reference>
<evidence type="ECO:0008006" key="13">
    <source>
        <dbReference type="Google" id="ProtNLM"/>
    </source>
</evidence>
<accession>A0A921ZPM1</accession>
<protein>
    <recommendedName>
        <fullName evidence="13">WD repeat-containing protein 19</fullName>
    </recommendedName>
</protein>
<evidence type="ECO:0000256" key="1">
    <source>
        <dbReference type="ARBA" id="ARBA00004120"/>
    </source>
</evidence>
<comment type="subcellular location">
    <subcellularLocation>
        <location evidence="1">Cytoplasm</location>
        <location evidence="1">Cytoskeleton</location>
        <location evidence="1">Cilium basal body</location>
    </subcellularLocation>
</comment>
<comment type="caution">
    <text evidence="11">The sequence shown here is derived from an EMBL/GenBank/DDBJ whole genome shotgun (WGS) entry which is preliminary data.</text>
</comment>
<evidence type="ECO:0000259" key="9">
    <source>
        <dbReference type="Pfam" id="PF23145"/>
    </source>
</evidence>
<keyword evidence="3" id="KW-0853">WD repeat</keyword>
<evidence type="ECO:0000259" key="10">
    <source>
        <dbReference type="Pfam" id="PF24762"/>
    </source>
</evidence>
<dbReference type="PANTHER" id="PTHR14920:SF0">
    <property type="entry name" value="WD REPEAT DOMAIN 19"/>
    <property type="match status" value="1"/>
</dbReference>
<proteinExistence type="predicted"/>
<sequence length="522" mass="58240">MRGVTTAMKHSEDHNLIKDCAQLLEEEKQFNHAAALYDHVGNTEKAASLYIKLKSWLKVEALLPKINSPSIHIQYARAKEAEGRYHDALKSYLKAQDYEAAIRLNLDKLDDIDEAVNLVQETKSVQGAKMVANYFQNSDDPTSAIKFLVMSLCYDDAFNLARKNGKLHLYGEILIQTSQARPEDFKSLALHFEGEKNHLLAGKFYFHAGEHSKAMSHLLKAGGSEEDENEAITVAIDAAAASDDERLTRRLIEFLLGETDGTPREPRHLFRLYMAKKQFTEAAKTAVIIAGAECRAGRYREARDVARGMCAALRLRGAAAPRDLRRATALLHSYILVRTHVKRGRHDLAARLLLRTAAEVSFFPTPQHQVSILTSTVIECSRAGLKHQAHHWAKVLMQPEYRSQIDPKYAKKIESVVRHAPRAPPPPPPAGACPLCGAAVPQADLRCAHCEADLPFCLATGLHIVKDDLTACPECDFPAILTEFTEILKEEGKCPMCGENVDYRRLVKIDDVTLYLDLNTSE</sequence>
<dbReference type="EMBL" id="JH668770">
    <property type="protein sequence ID" value="KAG6461743.1"/>
    <property type="molecule type" value="Genomic_DNA"/>
</dbReference>
<keyword evidence="6" id="KW-0969">Cilium</keyword>
<feature type="domain" description="IF140/IFT172/WDR19 TPR" evidence="10">
    <location>
        <begin position="19"/>
        <end position="197"/>
    </location>
</feature>
<dbReference type="GO" id="GO:0035721">
    <property type="term" value="P:intraciliary retrograde transport"/>
    <property type="evidence" value="ECO:0007669"/>
    <property type="project" value="InterPro"/>
</dbReference>
<dbReference type="Pfam" id="PF24762">
    <property type="entry name" value="TPR_IF140-IFT172"/>
    <property type="match status" value="1"/>
</dbReference>
<evidence type="ECO:0000256" key="4">
    <source>
        <dbReference type="ARBA" id="ARBA00022737"/>
    </source>
</evidence>
<evidence type="ECO:0000256" key="5">
    <source>
        <dbReference type="ARBA" id="ARBA00022794"/>
    </source>
</evidence>
<dbReference type="GO" id="GO:0060271">
    <property type="term" value="P:cilium assembly"/>
    <property type="evidence" value="ECO:0007669"/>
    <property type="project" value="TreeGrafter"/>
</dbReference>
<dbReference type="Pfam" id="PF23145">
    <property type="entry name" value="Zf_2nd_IFT121"/>
    <property type="match status" value="1"/>
</dbReference>
<reference evidence="11" key="1">
    <citation type="journal article" date="2016" name="Insect Biochem. Mol. Biol.">
        <title>Multifaceted biological insights from a draft genome sequence of the tobacco hornworm moth, Manduca sexta.</title>
        <authorList>
            <person name="Kanost M.R."/>
            <person name="Arrese E.L."/>
            <person name="Cao X."/>
            <person name="Chen Y.R."/>
            <person name="Chellapilla S."/>
            <person name="Goldsmith M.R."/>
            <person name="Grosse-Wilde E."/>
            <person name="Heckel D.G."/>
            <person name="Herndon N."/>
            <person name="Jiang H."/>
            <person name="Papanicolaou A."/>
            <person name="Qu J."/>
            <person name="Soulages J.L."/>
            <person name="Vogel H."/>
            <person name="Walters J."/>
            <person name="Waterhouse R.M."/>
            <person name="Ahn S.J."/>
            <person name="Almeida F.C."/>
            <person name="An C."/>
            <person name="Aqrawi P."/>
            <person name="Bretschneider A."/>
            <person name="Bryant W.B."/>
            <person name="Bucks S."/>
            <person name="Chao H."/>
            <person name="Chevignon G."/>
            <person name="Christen J.M."/>
            <person name="Clarke D.F."/>
            <person name="Dittmer N.T."/>
            <person name="Ferguson L.C.F."/>
            <person name="Garavelou S."/>
            <person name="Gordon K.H.J."/>
            <person name="Gunaratna R.T."/>
            <person name="Han Y."/>
            <person name="Hauser F."/>
            <person name="He Y."/>
            <person name="Heidel-Fischer H."/>
            <person name="Hirsh A."/>
            <person name="Hu Y."/>
            <person name="Jiang H."/>
            <person name="Kalra D."/>
            <person name="Klinner C."/>
            <person name="Konig C."/>
            <person name="Kovar C."/>
            <person name="Kroll A.R."/>
            <person name="Kuwar S.S."/>
            <person name="Lee S.L."/>
            <person name="Lehman R."/>
            <person name="Li K."/>
            <person name="Li Z."/>
            <person name="Liang H."/>
            <person name="Lovelace S."/>
            <person name="Lu Z."/>
            <person name="Mansfield J.H."/>
            <person name="McCulloch K.J."/>
            <person name="Mathew T."/>
            <person name="Morton B."/>
            <person name="Muzny D.M."/>
            <person name="Neunemann D."/>
            <person name="Ongeri F."/>
            <person name="Pauchet Y."/>
            <person name="Pu L.L."/>
            <person name="Pyrousis I."/>
            <person name="Rao X.J."/>
            <person name="Redding A."/>
            <person name="Roesel C."/>
            <person name="Sanchez-Gracia A."/>
            <person name="Schaack S."/>
            <person name="Shukla A."/>
            <person name="Tetreau G."/>
            <person name="Wang Y."/>
            <person name="Xiong G.H."/>
            <person name="Traut W."/>
            <person name="Walsh T.K."/>
            <person name="Worley K.C."/>
            <person name="Wu D."/>
            <person name="Wu W."/>
            <person name="Wu Y.Q."/>
            <person name="Zhang X."/>
            <person name="Zou Z."/>
            <person name="Zucker H."/>
            <person name="Briscoe A.D."/>
            <person name="Burmester T."/>
            <person name="Clem R.J."/>
            <person name="Feyereisen R."/>
            <person name="Grimmelikhuijzen C.J.P."/>
            <person name="Hamodrakas S.J."/>
            <person name="Hansson B.S."/>
            <person name="Huguet E."/>
            <person name="Jermiin L.S."/>
            <person name="Lan Q."/>
            <person name="Lehman H.K."/>
            <person name="Lorenzen M."/>
            <person name="Merzendorfer H."/>
            <person name="Michalopoulos I."/>
            <person name="Morton D.B."/>
            <person name="Muthukrishnan S."/>
            <person name="Oakeshott J.G."/>
            <person name="Palmer W."/>
            <person name="Park Y."/>
            <person name="Passarelli A.L."/>
            <person name="Rozas J."/>
            <person name="Schwartz L.M."/>
            <person name="Smith W."/>
            <person name="Southgate A."/>
            <person name="Vilcinskas A."/>
            <person name="Vogt R."/>
            <person name="Wang P."/>
            <person name="Werren J."/>
            <person name="Yu X.Q."/>
            <person name="Zhou J.J."/>
            <person name="Brown S.J."/>
            <person name="Scherer S.E."/>
            <person name="Richards S."/>
            <person name="Blissard G.W."/>
        </authorList>
    </citation>
    <scope>NUCLEOTIDE SEQUENCE</scope>
</reference>
<organism evidence="11 12">
    <name type="scientific">Manduca sexta</name>
    <name type="common">Tobacco hawkmoth</name>
    <name type="synonym">Tobacco hornworm</name>
    <dbReference type="NCBI Taxonomy" id="7130"/>
    <lineage>
        <taxon>Eukaryota</taxon>
        <taxon>Metazoa</taxon>
        <taxon>Ecdysozoa</taxon>
        <taxon>Arthropoda</taxon>
        <taxon>Hexapoda</taxon>
        <taxon>Insecta</taxon>
        <taxon>Pterygota</taxon>
        <taxon>Neoptera</taxon>
        <taxon>Endopterygota</taxon>
        <taxon>Lepidoptera</taxon>
        <taxon>Glossata</taxon>
        <taxon>Ditrysia</taxon>
        <taxon>Bombycoidea</taxon>
        <taxon>Sphingidae</taxon>
        <taxon>Sphinginae</taxon>
        <taxon>Sphingini</taxon>
        <taxon>Manduca</taxon>
    </lineage>
</organism>
<feature type="domain" description="IFT121-like zinc finger" evidence="9">
    <location>
        <begin position="455"/>
        <end position="500"/>
    </location>
</feature>
<keyword evidence="12" id="KW-1185">Reference proteome</keyword>
<dbReference type="Proteomes" id="UP000791440">
    <property type="component" value="Unassembled WGS sequence"/>
</dbReference>
<dbReference type="EMBL" id="JH668770">
    <property type="protein sequence ID" value="KAG6461744.1"/>
    <property type="molecule type" value="Genomic_DNA"/>
</dbReference>
<keyword evidence="2" id="KW-0963">Cytoplasm</keyword>
<name>A0A921ZPM1_MANSE</name>
<evidence type="ECO:0000256" key="6">
    <source>
        <dbReference type="ARBA" id="ARBA00023069"/>
    </source>
</evidence>
<evidence type="ECO:0000256" key="2">
    <source>
        <dbReference type="ARBA" id="ARBA00022490"/>
    </source>
</evidence>
<dbReference type="GO" id="GO:0005929">
    <property type="term" value="C:cilium"/>
    <property type="evidence" value="ECO:0007669"/>
    <property type="project" value="TreeGrafter"/>
</dbReference>
<dbReference type="GO" id="GO:0030991">
    <property type="term" value="C:intraciliary transport particle A"/>
    <property type="evidence" value="ECO:0007669"/>
    <property type="project" value="TreeGrafter"/>
</dbReference>
<keyword evidence="7" id="KW-0206">Cytoskeleton</keyword>
<evidence type="ECO:0000313" key="12">
    <source>
        <dbReference type="Proteomes" id="UP000791440"/>
    </source>
</evidence>
<keyword evidence="4" id="KW-0677">Repeat</keyword>
<dbReference type="PANTHER" id="PTHR14920">
    <property type="entry name" value="OSMOTIC AVOIDANCE ABNORMAL PROTEIN 1/WD REPEAT MEMBRANE PROTEIN"/>
    <property type="match status" value="1"/>
</dbReference>